<dbReference type="PANTHER" id="PTHR11219">
    <property type="entry name" value="TENEURIN AND N-ACETYLGLUCOSAMINE-1-PHOSPHODIESTER ALPHA-N-ACETYLGLUCOSAMINIDASE"/>
    <property type="match status" value="1"/>
</dbReference>
<keyword evidence="4" id="KW-0812">Transmembrane</keyword>
<evidence type="ECO:0000259" key="5">
    <source>
        <dbReference type="Pfam" id="PF23093"/>
    </source>
</evidence>
<evidence type="ECO:0000256" key="3">
    <source>
        <dbReference type="ARBA" id="ARBA00023157"/>
    </source>
</evidence>
<keyword evidence="2" id="KW-0677">Repeat</keyword>
<feature type="non-terminal residue" evidence="7">
    <location>
        <position position="251"/>
    </location>
</feature>
<proteinExistence type="predicted"/>
<keyword evidence="1" id="KW-0245">EGF-like domain</keyword>
<accession>A0ABM1RYR6</accession>
<organism evidence="6 7">
    <name type="scientific">Limulus polyphemus</name>
    <name type="common">Atlantic horseshoe crab</name>
    <dbReference type="NCBI Taxonomy" id="6850"/>
    <lineage>
        <taxon>Eukaryota</taxon>
        <taxon>Metazoa</taxon>
        <taxon>Ecdysozoa</taxon>
        <taxon>Arthropoda</taxon>
        <taxon>Chelicerata</taxon>
        <taxon>Merostomata</taxon>
        <taxon>Xiphosura</taxon>
        <taxon>Limulidae</taxon>
        <taxon>Limulus</taxon>
    </lineage>
</organism>
<dbReference type="InterPro" id="IPR057629">
    <property type="entry name" value="Teneurin1-4_GBD"/>
</dbReference>
<evidence type="ECO:0000256" key="1">
    <source>
        <dbReference type="ARBA" id="ARBA00022536"/>
    </source>
</evidence>
<protein>
    <submittedName>
        <fullName evidence="7">Uncharacterized protein LOC111084037</fullName>
    </submittedName>
</protein>
<evidence type="ECO:0000313" key="6">
    <source>
        <dbReference type="Proteomes" id="UP000694941"/>
    </source>
</evidence>
<feature type="non-terminal residue" evidence="7">
    <location>
        <position position="1"/>
    </location>
</feature>
<keyword evidence="3" id="KW-1015">Disulfide bond</keyword>
<dbReference type="RefSeq" id="XP_022236521.1">
    <property type="nucleotide sequence ID" value="XM_022380813.1"/>
</dbReference>
<dbReference type="Proteomes" id="UP000694941">
    <property type="component" value="Unplaced"/>
</dbReference>
<sequence length="251" mass="27699">IFSQPLRTDLICNDVCITAAPSGGTNNVPTTYSNPLPSFCGTPSSTTGPMIPVTNFVNPQLIQASTSPNNKGLPFSSTISSTRFYIRKSCNHRCLCNMATIVLILVAIVITTIMAYFAATSTLVVNQETNKPCIVFDDGGMSQNTMNIITSDSKVSNGNYQSSCFAIPSETVHYSQIVLDSSFSKRLGARHSWTVWFNQTKAAWVRFNLTTPRSVRLAILARRNWQPSLTKYDIYEIVSPEQSRTYKRAAV</sequence>
<feature type="transmembrane region" description="Helical" evidence="4">
    <location>
        <begin position="95"/>
        <end position="119"/>
    </location>
</feature>
<feature type="domain" description="Teneurin-1-4-like galactose-binding" evidence="5">
    <location>
        <begin position="174"/>
        <end position="244"/>
    </location>
</feature>
<name>A0ABM1RYR6_LIMPO</name>
<dbReference type="PANTHER" id="PTHR11219:SF69">
    <property type="entry name" value="TENEURIN-A"/>
    <property type="match status" value="1"/>
</dbReference>
<gene>
    <name evidence="7" type="primary">LOC111084037</name>
</gene>
<dbReference type="Pfam" id="PF23093">
    <property type="entry name" value="GBD_Tenm3"/>
    <property type="match status" value="1"/>
</dbReference>
<keyword evidence="4" id="KW-0472">Membrane</keyword>
<evidence type="ECO:0000256" key="2">
    <source>
        <dbReference type="ARBA" id="ARBA00022737"/>
    </source>
</evidence>
<evidence type="ECO:0000313" key="7">
    <source>
        <dbReference type="RefSeq" id="XP_022236521.1"/>
    </source>
</evidence>
<dbReference type="InterPro" id="IPR051216">
    <property type="entry name" value="Teneurin"/>
</dbReference>
<reference evidence="7" key="1">
    <citation type="submission" date="2025-08" db="UniProtKB">
        <authorList>
            <consortium name="RefSeq"/>
        </authorList>
    </citation>
    <scope>IDENTIFICATION</scope>
    <source>
        <tissue evidence="7">Muscle</tissue>
    </source>
</reference>
<keyword evidence="4" id="KW-1133">Transmembrane helix</keyword>
<dbReference type="GeneID" id="111084037"/>
<evidence type="ECO:0000256" key="4">
    <source>
        <dbReference type="SAM" id="Phobius"/>
    </source>
</evidence>
<keyword evidence="6" id="KW-1185">Reference proteome</keyword>